<dbReference type="AlphaFoldDB" id="A0AB72Z1S8"/>
<protein>
    <recommendedName>
        <fullName evidence="3">Phage protein</fullName>
    </recommendedName>
</protein>
<dbReference type="EMBL" id="AEHJ01000011">
    <property type="protein sequence ID" value="EFO78090.1"/>
    <property type="molecule type" value="Genomic_DNA"/>
</dbReference>
<gene>
    <name evidence="1" type="ORF">HMPREF9003_0215</name>
</gene>
<dbReference type="Proteomes" id="UP000003457">
    <property type="component" value="Unassembled WGS sequence"/>
</dbReference>
<evidence type="ECO:0000313" key="1">
    <source>
        <dbReference type="EMBL" id="EFO78090.1"/>
    </source>
</evidence>
<comment type="caution">
    <text evidence="1">The sequence shown here is derived from an EMBL/GenBank/DDBJ whole genome shotgun (WGS) entry which is preliminary data.</text>
</comment>
<organism evidence="1 2">
    <name type="scientific">Bifidobacterium dentium JCVIHMP022</name>
    <dbReference type="NCBI Taxonomy" id="553191"/>
    <lineage>
        <taxon>Bacteria</taxon>
        <taxon>Bacillati</taxon>
        <taxon>Actinomycetota</taxon>
        <taxon>Actinomycetes</taxon>
        <taxon>Bifidobacteriales</taxon>
        <taxon>Bifidobacteriaceae</taxon>
        <taxon>Bifidobacterium</taxon>
    </lineage>
</organism>
<evidence type="ECO:0000313" key="2">
    <source>
        <dbReference type="Proteomes" id="UP000003457"/>
    </source>
</evidence>
<name>A0AB72Z1S8_9BIFI</name>
<proteinExistence type="predicted"/>
<reference evidence="1 2" key="1">
    <citation type="submission" date="2010-10" db="EMBL/GenBank/DDBJ databases">
        <authorList>
            <person name="Durkin A.S."/>
            <person name="Madupu R."/>
            <person name="Torralba M."/>
            <person name="Gillis M."/>
            <person name="Methe B."/>
            <person name="Sutton G."/>
            <person name="Nelson K.E."/>
        </authorList>
    </citation>
    <scope>NUCLEOTIDE SEQUENCE [LARGE SCALE GENOMIC DNA]</scope>
    <source>
        <strain evidence="1 2">JCVIHMP022</strain>
    </source>
</reference>
<evidence type="ECO:0008006" key="3">
    <source>
        <dbReference type="Google" id="ProtNLM"/>
    </source>
</evidence>
<sequence length="361" mass="40463">MAGKSLKTLSVSLEQACSSLVNEYVKQARTVWGALTPADWWNDGMTYAVAARMALLEMAMIQQVRQLGVAYADETLKLVGVNPKGNVQNLVFPRDNTDPWLVAQRPADTYREWAVKNPTIRPKDWPSKTDETFEEVNKWLSHAFDRLQATTEEDAARAQTSATLSRYRRSKVLQYRRVLHPELSKTGSCGLCIVAADRWYSTSNLLPLHANCHCGVAPAGSDYDPGLQLNQADLKRLYSEAGGTTAAALKQVKVQTITHGELGPVLLAEDAKDTPNPVPSKDSDAWHTPDRQTTLEQCERMENRAIEFNRRYKEVQKSGKPVQFRYGGRKFTFKPTDNLKQAMAWQSTMLNQMRAMLGKAA</sequence>
<dbReference type="RefSeq" id="WP_003842222.1">
    <property type="nucleotide sequence ID" value="NZ_AEHJ01000011.1"/>
</dbReference>
<accession>A0AB72Z1S8</accession>